<dbReference type="InterPro" id="IPR036423">
    <property type="entry name" value="SOD-like_Cu/Zn_dom_sf"/>
</dbReference>
<organism evidence="3 4">
    <name type="scientific">Aureococcus anophagefferens</name>
    <name type="common">Harmful bloom alga</name>
    <dbReference type="NCBI Taxonomy" id="44056"/>
    <lineage>
        <taxon>Eukaryota</taxon>
        <taxon>Sar</taxon>
        <taxon>Stramenopiles</taxon>
        <taxon>Ochrophyta</taxon>
        <taxon>Pelagophyceae</taxon>
        <taxon>Pelagomonadales</taxon>
        <taxon>Pelagomonadaceae</taxon>
        <taxon>Aureococcus</taxon>
    </lineage>
</organism>
<dbReference type="PRINTS" id="PR00068">
    <property type="entry name" value="CUZNDISMTASE"/>
</dbReference>
<reference evidence="3 4" key="1">
    <citation type="submission" date="2024-03" db="EMBL/GenBank/DDBJ databases">
        <title>Aureococcus anophagefferens CCMP1851 and Kratosvirus quantuckense: Draft genome of a second virus-susceptible host strain in the model system.</title>
        <authorList>
            <person name="Chase E."/>
            <person name="Truchon A.R."/>
            <person name="Schepens W."/>
            <person name="Wilhelm S.W."/>
        </authorList>
    </citation>
    <scope>NUCLEOTIDE SEQUENCE [LARGE SCALE GENOMIC DNA]</scope>
    <source>
        <strain evidence="3 4">CCMP1851</strain>
    </source>
</reference>
<evidence type="ECO:0000313" key="4">
    <source>
        <dbReference type="Proteomes" id="UP001363151"/>
    </source>
</evidence>
<evidence type="ECO:0000256" key="1">
    <source>
        <dbReference type="SAM" id="MobiDB-lite"/>
    </source>
</evidence>
<accession>A0ABR1FQG6</accession>
<dbReference type="CDD" id="cd00305">
    <property type="entry name" value="Cu-Zn_Superoxide_Dismutase"/>
    <property type="match status" value="1"/>
</dbReference>
<dbReference type="PANTHER" id="PTHR10003">
    <property type="entry name" value="SUPEROXIDE DISMUTASE CU-ZN -RELATED"/>
    <property type="match status" value="1"/>
</dbReference>
<feature type="domain" description="Superoxide dismutase copper/zinc binding" evidence="2">
    <location>
        <begin position="13"/>
        <end position="117"/>
    </location>
</feature>
<dbReference type="Gene3D" id="2.60.40.200">
    <property type="entry name" value="Superoxide dismutase, copper/zinc binding domain"/>
    <property type="match status" value="1"/>
</dbReference>
<sequence length="489" mass="52186">MARCHRGQHHWPRPGQHGIHAHIFGDFSQGLTSAGGIFNPFGKNHGAPDADERMTGDLGNLEVKEGGSCAVYIEDHLVKLIGPHSIIGRSIVVFGGEDDLGRGGHELSLTTGNPGPAAGAASSASRRPRAARRPRARRGARDRSRSRRARARRAPPARLRECVPRAAARARRAVALRSEKSERRWPFAFPNASDAAEGARDALASTRNAFDEVRARGDRGADGIADLAEAVVAAAGQPGDLSALIGDLPGVRELRRQLPDLARPPPDASANDTAADASEVVAVAAGAAAGLASEESEARANQTEIQALANALLRGGYFDESTGVVAVPGVRWRARVDTTTGWFDRATFASELASAAYANDGARAAFRALGVSKVASGVTCGRLARVDGAARRRVERHVVIRGFDASDESGDNFELVRRIVCARERRIPASPDARSRWTGRRTPFKLFRRTAEAKTTLGALGLRDALVSAFVQPWDPLVRWYSDGDPATL</sequence>
<comment type="caution">
    <text evidence="3">The sequence shown here is derived from an EMBL/GenBank/DDBJ whole genome shotgun (WGS) entry which is preliminary data.</text>
</comment>
<gene>
    <name evidence="3" type="ORF">SO694_00066117</name>
</gene>
<evidence type="ECO:0000313" key="3">
    <source>
        <dbReference type="EMBL" id="KAK7235653.1"/>
    </source>
</evidence>
<evidence type="ECO:0000259" key="2">
    <source>
        <dbReference type="Pfam" id="PF00080"/>
    </source>
</evidence>
<keyword evidence="4" id="KW-1185">Reference proteome</keyword>
<feature type="compositionally biased region" description="Low complexity" evidence="1">
    <location>
        <begin position="114"/>
        <end position="125"/>
    </location>
</feature>
<feature type="compositionally biased region" description="Basic residues" evidence="1">
    <location>
        <begin position="126"/>
        <end position="155"/>
    </location>
</feature>
<feature type="region of interest" description="Disordered" evidence="1">
    <location>
        <begin position="104"/>
        <end position="158"/>
    </location>
</feature>
<protein>
    <submittedName>
        <fullName evidence="3">Superoxide dismutase</fullName>
    </submittedName>
</protein>
<dbReference type="SUPFAM" id="SSF49329">
    <property type="entry name" value="Cu,Zn superoxide dismutase-like"/>
    <property type="match status" value="1"/>
</dbReference>
<dbReference type="Pfam" id="PF00080">
    <property type="entry name" value="Sod_Cu"/>
    <property type="match status" value="1"/>
</dbReference>
<name>A0ABR1FQG6_AURAN</name>
<dbReference type="InterPro" id="IPR024134">
    <property type="entry name" value="SOD_Cu/Zn_/chaperone"/>
</dbReference>
<dbReference type="InterPro" id="IPR001424">
    <property type="entry name" value="SOD_Cu_Zn_dom"/>
</dbReference>
<dbReference type="EMBL" id="JBBJCI010000291">
    <property type="protein sequence ID" value="KAK7235653.1"/>
    <property type="molecule type" value="Genomic_DNA"/>
</dbReference>
<proteinExistence type="predicted"/>
<dbReference type="Proteomes" id="UP001363151">
    <property type="component" value="Unassembled WGS sequence"/>
</dbReference>